<evidence type="ECO:0000313" key="2">
    <source>
        <dbReference type="EMBL" id="PTX41485.1"/>
    </source>
</evidence>
<protein>
    <submittedName>
        <fullName evidence="2">Uncharacterized protein</fullName>
    </submittedName>
</protein>
<sequence length="288" mass="34131">MIEWCFQLEIKMEYFIEMKTIVTFLLLMTMSIFFTNCSSDDGIPRTVNVNSKDKDLPPGPAPSSTAVELPGYPGIIKKYQNGELNYWAQYYYRPDGQLLKIIYSYPDSGSEIYTDTFYYNSAGVLLKIDGHDVYDFYWEDDRIVEIIRYNGMWNGRSKIQYEYNTKGQITQKTEVNLDFQEKEKIIYSYFDDGNLKMIEQYGDYNGSKVYTLYFVTKFEGYTADRNFFLELEIIPRQTAQNFYPTAMEFKHLTESGYDSYETYDYKHDSRGRVIEKTFGNNKVVYQYY</sequence>
<evidence type="ECO:0000313" key="3">
    <source>
        <dbReference type="Proteomes" id="UP000244174"/>
    </source>
</evidence>
<comment type="caution">
    <text evidence="2">The sequence shown here is derived from an EMBL/GenBank/DDBJ whole genome shotgun (WGS) entry which is preliminary data.</text>
</comment>
<keyword evidence="1" id="KW-0472">Membrane</keyword>
<evidence type="ECO:0000256" key="1">
    <source>
        <dbReference type="SAM" id="Phobius"/>
    </source>
</evidence>
<name>A0A2T6ACE7_9FLAO</name>
<gene>
    <name evidence="2" type="ORF">C8P64_3285</name>
</gene>
<feature type="transmembrane region" description="Helical" evidence="1">
    <location>
        <begin position="12"/>
        <end position="34"/>
    </location>
</feature>
<accession>A0A2T6ACE7</accession>
<keyword evidence="3" id="KW-1185">Reference proteome</keyword>
<organism evidence="2 3">
    <name type="scientific">Christiangramia gaetbulicola</name>
    <dbReference type="NCBI Taxonomy" id="703340"/>
    <lineage>
        <taxon>Bacteria</taxon>
        <taxon>Pseudomonadati</taxon>
        <taxon>Bacteroidota</taxon>
        <taxon>Flavobacteriia</taxon>
        <taxon>Flavobacteriales</taxon>
        <taxon>Flavobacteriaceae</taxon>
        <taxon>Christiangramia</taxon>
    </lineage>
</organism>
<dbReference type="Proteomes" id="UP000244174">
    <property type="component" value="Unassembled WGS sequence"/>
</dbReference>
<dbReference type="EMBL" id="QBKQ01000005">
    <property type="protein sequence ID" value="PTX41485.1"/>
    <property type="molecule type" value="Genomic_DNA"/>
</dbReference>
<keyword evidence="1" id="KW-0812">Transmembrane</keyword>
<dbReference type="AlphaFoldDB" id="A0A2T6ACE7"/>
<proteinExistence type="predicted"/>
<reference evidence="2 3" key="1">
    <citation type="submission" date="2018-04" db="EMBL/GenBank/DDBJ databases">
        <title>Genomic Encyclopedia of Archaeal and Bacterial Type Strains, Phase II (KMG-II): from individual species to whole genera.</title>
        <authorList>
            <person name="Goeker M."/>
        </authorList>
    </citation>
    <scope>NUCLEOTIDE SEQUENCE [LARGE SCALE GENOMIC DNA]</scope>
    <source>
        <strain evidence="2 3">DSM 23082</strain>
    </source>
</reference>
<keyword evidence="1" id="KW-1133">Transmembrane helix</keyword>